<evidence type="ECO:0000313" key="1">
    <source>
        <dbReference type="EMBL" id="CAF2997060.1"/>
    </source>
</evidence>
<evidence type="ECO:0000313" key="3">
    <source>
        <dbReference type="Proteomes" id="UP000663825"/>
    </source>
</evidence>
<dbReference type="Proteomes" id="UP000663873">
    <property type="component" value="Unassembled WGS sequence"/>
</dbReference>
<name>A0A817LA80_9BILA</name>
<organism evidence="1 3">
    <name type="scientific">Rotaria socialis</name>
    <dbReference type="NCBI Taxonomy" id="392032"/>
    <lineage>
        <taxon>Eukaryota</taxon>
        <taxon>Metazoa</taxon>
        <taxon>Spiralia</taxon>
        <taxon>Gnathifera</taxon>
        <taxon>Rotifera</taxon>
        <taxon>Eurotatoria</taxon>
        <taxon>Bdelloidea</taxon>
        <taxon>Philodinida</taxon>
        <taxon>Philodinidae</taxon>
        <taxon>Rotaria</taxon>
    </lineage>
</organism>
<dbReference type="Proteomes" id="UP000663825">
    <property type="component" value="Unassembled WGS sequence"/>
</dbReference>
<dbReference type="EMBL" id="CAJOBP010005144">
    <property type="protein sequence ID" value="CAF4461600.1"/>
    <property type="molecule type" value="Genomic_DNA"/>
</dbReference>
<dbReference type="OrthoDB" id="10054975at2759"/>
<comment type="caution">
    <text evidence="1">The sequence shown here is derived from an EMBL/GenBank/DDBJ whole genome shotgun (WGS) entry which is preliminary data.</text>
</comment>
<evidence type="ECO:0000313" key="4">
    <source>
        <dbReference type="Proteomes" id="UP000663873"/>
    </source>
</evidence>
<dbReference type="AlphaFoldDB" id="A0A817LA80"/>
<dbReference type="EMBL" id="CAJNXB010000038">
    <property type="protein sequence ID" value="CAF2997060.1"/>
    <property type="molecule type" value="Genomic_DNA"/>
</dbReference>
<keyword evidence="4" id="KW-1185">Reference proteome</keyword>
<protein>
    <submittedName>
        <fullName evidence="1">Uncharacterized protein</fullName>
    </submittedName>
</protein>
<gene>
    <name evidence="1" type="ORF">TIS948_LOCUS1265</name>
    <name evidence="2" type="ORF">UJA718_LOCUS23545</name>
</gene>
<proteinExistence type="predicted"/>
<reference evidence="1" key="1">
    <citation type="submission" date="2021-02" db="EMBL/GenBank/DDBJ databases">
        <authorList>
            <person name="Nowell W R."/>
        </authorList>
    </citation>
    <scope>NUCLEOTIDE SEQUENCE</scope>
</reference>
<sequence>MARILLSTNYPNLYGLGLHNLEQKMTEHLFSELRVSLENFIDCLYSRDGRFNLLRTFHVNINKITRSQLIENKGKLLNLRCFVLYCDLFRNAYDELIVPLLDRMLNLEELSLTFEIVGRNKFIDGNNLKDIIDHMIKLICRQMKIFKAHSEIFSMARVGRCHIYSYPYQLKMYEQITNNFSGGLFECVCAVSLFDERPFAHAFFLRIAQSFPLMKKLKLVNLKPQNNKQCRKPEHDDRDCSIVKYPHLNDLDLFEVHANYIEQFLMDTKTCLPYRVVLVTNHQLLENVTHNFKSDTTRINCSKIYYLYSDTVCSLPEHVKDYFFNTGPIMR</sequence>
<evidence type="ECO:0000313" key="2">
    <source>
        <dbReference type="EMBL" id="CAF4461600.1"/>
    </source>
</evidence>
<accession>A0A817LA80</accession>